<accession>X6PB62</accession>
<evidence type="ECO:0000313" key="3">
    <source>
        <dbReference type="Proteomes" id="UP000023152"/>
    </source>
</evidence>
<sequence length="160" mass="17574">MAMPNPGGVGGNNNANMGYPHGVDFGPMMCGPYNMPPSSYPFVQGQRPYPFESKSSQEGAGLTMGSSLPSAASSTRNGSVDETKSSEKEWENFTIGDEVIYGKENGTVVSLDWNRTPPQAEVRMHTSNFIMKIPMSQLTLWRQENQYLVDKSSLKENTPK</sequence>
<comment type="caution">
    <text evidence="2">The sequence shown here is derived from an EMBL/GenBank/DDBJ whole genome shotgun (WGS) entry which is preliminary data.</text>
</comment>
<reference evidence="2 3" key="1">
    <citation type="journal article" date="2013" name="Curr. Biol.">
        <title>The Genome of the Foraminiferan Reticulomyxa filosa.</title>
        <authorList>
            <person name="Glockner G."/>
            <person name="Hulsmann N."/>
            <person name="Schleicher M."/>
            <person name="Noegel A.A."/>
            <person name="Eichinger L."/>
            <person name="Gallinger C."/>
            <person name="Pawlowski J."/>
            <person name="Sierra R."/>
            <person name="Euteneuer U."/>
            <person name="Pillet L."/>
            <person name="Moustafa A."/>
            <person name="Platzer M."/>
            <person name="Groth M."/>
            <person name="Szafranski K."/>
            <person name="Schliwa M."/>
        </authorList>
    </citation>
    <scope>NUCLEOTIDE SEQUENCE [LARGE SCALE GENOMIC DNA]</scope>
</reference>
<protein>
    <submittedName>
        <fullName evidence="2">Uncharacterized protein</fullName>
    </submittedName>
</protein>
<dbReference type="Proteomes" id="UP000023152">
    <property type="component" value="Unassembled WGS sequence"/>
</dbReference>
<feature type="region of interest" description="Disordered" evidence="1">
    <location>
        <begin position="45"/>
        <end position="91"/>
    </location>
</feature>
<organism evidence="2 3">
    <name type="scientific">Reticulomyxa filosa</name>
    <dbReference type="NCBI Taxonomy" id="46433"/>
    <lineage>
        <taxon>Eukaryota</taxon>
        <taxon>Sar</taxon>
        <taxon>Rhizaria</taxon>
        <taxon>Retaria</taxon>
        <taxon>Foraminifera</taxon>
        <taxon>Monothalamids</taxon>
        <taxon>Reticulomyxidae</taxon>
        <taxon>Reticulomyxa</taxon>
    </lineage>
</organism>
<name>X6PB62_RETFI</name>
<dbReference type="AlphaFoldDB" id="X6PB62"/>
<dbReference type="EMBL" id="ASPP01002216">
    <property type="protein sequence ID" value="ETO34867.1"/>
    <property type="molecule type" value="Genomic_DNA"/>
</dbReference>
<feature type="compositionally biased region" description="Basic and acidic residues" evidence="1">
    <location>
        <begin position="79"/>
        <end position="91"/>
    </location>
</feature>
<gene>
    <name evidence="2" type="ORF">RFI_02222</name>
</gene>
<keyword evidence="3" id="KW-1185">Reference proteome</keyword>
<evidence type="ECO:0000256" key="1">
    <source>
        <dbReference type="SAM" id="MobiDB-lite"/>
    </source>
</evidence>
<feature type="compositionally biased region" description="Polar residues" evidence="1">
    <location>
        <begin position="53"/>
        <end position="78"/>
    </location>
</feature>
<evidence type="ECO:0000313" key="2">
    <source>
        <dbReference type="EMBL" id="ETO34867.1"/>
    </source>
</evidence>
<proteinExistence type="predicted"/>